<dbReference type="RefSeq" id="WP_133107943.1">
    <property type="nucleotide sequence ID" value="NZ_SMNA01000005.1"/>
</dbReference>
<dbReference type="InterPro" id="IPR036291">
    <property type="entry name" value="NAD(P)-bd_dom_sf"/>
</dbReference>
<dbReference type="InterPro" id="IPR004104">
    <property type="entry name" value="Gfo/Idh/MocA-like_OxRdtase_C"/>
</dbReference>
<dbReference type="Proteomes" id="UP000504882">
    <property type="component" value="Unassembled WGS sequence"/>
</dbReference>
<dbReference type="Gene3D" id="3.40.50.720">
    <property type="entry name" value="NAD(P)-binding Rossmann-like Domain"/>
    <property type="match status" value="1"/>
</dbReference>
<name>A0ABY2E475_9MICO</name>
<evidence type="ECO:0000259" key="2">
    <source>
        <dbReference type="Pfam" id="PF01408"/>
    </source>
</evidence>
<dbReference type="Gene3D" id="3.30.360.10">
    <property type="entry name" value="Dihydrodipicolinate Reductase, domain 2"/>
    <property type="match status" value="1"/>
</dbReference>
<feature type="domain" description="Gfo/Idh/MocA-like oxidoreductase N-terminal" evidence="2">
    <location>
        <begin position="3"/>
        <end position="129"/>
    </location>
</feature>
<evidence type="ECO:0000313" key="4">
    <source>
        <dbReference type="EMBL" id="TDE94217.1"/>
    </source>
</evidence>
<dbReference type="InterPro" id="IPR051450">
    <property type="entry name" value="Gfo/Idh/MocA_Oxidoreductases"/>
</dbReference>
<gene>
    <name evidence="4" type="ORF">EXU48_12335</name>
</gene>
<reference evidence="4 5" key="1">
    <citation type="submission" date="2019-03" db="EMBL/GenBank/DDBJ databases">
        <title>Genomic features of bacteria from cold environments.</title>
        <authorList>
            <person name="Shen L."/>
        </authorList>
    </citation>
    <scope>NUCLEOTIDE SEQUENCE [LARGE SCALE GENOMIC DNA]</scope>
    <source>
        <strain evidence="5">T3246-1</strain>
    </source>
</reference>
<dbReference type="Pfam" id="PF02894">
    <property type="entry name" value="GFO_IDH_MocA_C"/>
    <property type="match status" value="1"/>
</dbReference>
<proteinExistence type="inferred from homology"/>
<comment type="caution">
    <text evidence="4">The sequence shown here is derived from an EMBL/GenBank/DDBJ whole genome shotgun (WGS) entry which is preliminary data.</text>
</comment>
<dbReference type="PANTHER" id="PTHR43377:SF2">
    <property type="entry name" value="BINDING ROSSMANN FOLD OXIDOREDUCTASE, PUTATIVE (AFU_ORTHOLOGUE AFUA_4G00560)-RELATED"/>
    <property type="match status" value="1"/>
</dbReference>
<dbReference type="SUPFAM" id="SSF51735">
    <property type="entry name" value="NAD(P)-binding Rossmann-fold domains"/>
    <property type="match status" value="1"/>
</dbReference>
<dbReference type="Pfam" id="PF01408">
    <property type="entry name" value="GFO_IDH_MocA"/>
    <property type="match status" value="1"/>
</dbReference>
<comment type="similarity">
    <text evidence="1">Belongs to the Gfo/Idh/MocA family.</text>
</comment>
<evidence type="ECO:0000313" key="5">
    <source>
        <dbReference type="Proteomes" id="UP000504882"/>
    </source>
</evidence>
<accession>A0ABY2E475</accession>
<dbReference type="EMBL" id="SMNA01000005">
    <property type="protein sequence ID" value="TDE94217.1"/>
    <property type="molecule type" value="Genomic_DNA"/>
</dbReference>
<keyword evidence="5" id="KW-1185">Reference proteome</keyword>
<dbReference type="SUPFAM" id="SSF55347">
    <property type="entry name" value="Glyceraldehyde-3-phosphate dehydrogenase-like, C-terminal domain"/>
    <property type="match status" value="1"/>
</dbReference>
<protein>
    <submittedName>
        <fullName evidence="4">Gfo/Idh/MocA family oxidoreductase</fullName>
    </submittedName>
</protein>
<evidence type="ECO:0000259" key="3">
    <source>
        <dbReference type="Pfam" id="PF02894"/>
    </source>
</evidence>
<organism evidence="4 5">
    <name type="scientific">Occultella glacieicola</name>
    <dbReference type="NCBI Taxonomy" id="2518684"/>
    <lineage>
        <taxon>Bacteria</taxon>
        <taxon>Bacillati</taxon>
        <taxon>Actinomycetota</taxon>
        <taxon>Actinomycetes</taxon>
        <taxon>Micrococcales</taxon>
        <taxon>Ruaniaceae</taxon>
        <taxon>Occultella</taxon>
    </lineage>
</organism>
<sequence>MTRYAIIGTGSRARMYIDALLGPFSDTGDLVAWCEPNPGRLDVYDDLVARARPGVPMPVRYLPADLETMVTAERVDRVILTSPDHTHADLAAGALRAGADVVVEKPLTIDLAGCERIADAVAATGRSLVLTFNYRYAPRNGALKDVIDSGRIGTVTSMHFEWALDTAHGADYFRRWHRDRANSGGLLVHKASHHFDLVNWWLTDTPAWVFAAGDLRFYGRENAIARGLPARPARGTVDPPTRDPFALDLRTDPELRRLYYETEHHDGYLRDVDVFSAGISIEDNMSVMVGYGRGSVLTYSLNAHSPWEGYRVTANGTEGRAELEVVERSAVVPDAHGHPILDANSPANVAGADGVRARGQRLLVQRHWEIAEEVPIPAGEGGHGGGDVQLLTDVFRGPALDPLGRPAGLADGLRSVLVGIAANSSRRTGARVDVADLLAGTSVHAALAEPDPARP</sequence>
<dbReference type="PANTHER" id="PTHR43377">
    <property type="entry name" value="BILIVERDIN REDUCTASE A"/>
    <property type="match status" value="1"/>
</dbReference>
<evidence type="ECO:0000256" key="1">
    <source>
        <dbReference type="ARBA" id="ARBA00010928"/>
    </source>
</evidence>
<dbReference type="InterPro" id="IPR000683">
    <property type="entry name" value="Gfo/Idh/MocA-like_OxRdtase_N"/>
</dbReference>
<feature type="domain" description="Gfo/Idh/MocA-like oxidoreductase C-terminal" evidence="3">
    <location>
        <begin position="144"/>
        <end position="433"/>
    </location>
</feature>